<evidence type="ECO:0000313" key="3">
    <source>
        <dbReference type="EMBL" id="TFK45909.1"/>
    </source>
</evidence>
<evidence type="ECO:0000256" key="1">
    <source>
        <dbReference type="SAM" id="MobiDB-lite"/>
    </source>
</evidence>
<dbReference type="Gene3D" id="1.10.10.60">
    <property type="entry name" value="Homeodomain-like"/>
    <property type="match status" value="1"/>
</dbReference>
<organism evidence="3 4">
    <name type="scientific">Heliocybe sulcata</name>
    <dbReference type="NCBI Taxonomy" id="5364"/>
    <lineage>
        <taxon>Eukaryota</taxon>
        <taxon>Fungi</taxon>
        <taxon>Dikarya</taxon>
        <taxon>Basidiomycota</taxon>
        <taxon>Agaricomycotina</taxon>
        <taxon>Agaricomycetes</taxon>
        <taxon>Gloeophyllales</taxon>
        <taxon>Gloeophyllaceae</taxon>
        <taxon>Heliocybe</taxon>
    </lineage>
</organism>
<dbReference type="InterPro" id="IPR009057">
    <property type="entry name" value="Homeodomain-like_sf"/>
</dbReference>
<feature type="compositionally biased region" description="Acidic residues" evidence="1">
    <location>
        <begin position="568"/>
        <end position="577"/>
    </location>
</feature>
<name>A0A5C3MKI8_9AGAM</name>
<sequence>MVRSATQRSISVEEQPNGRDEGEQPSQIFEEPEGGPIYFFFLGLSAGQVQRVRERIEEHSGLVCLKREDADVILCLPERVQRLREKYWLEKSQVYEGVGFVEQCIRRGRFQVTPREKKNTGGRPVGKARIEFTAEDDLNLAEYLALALPYPEDGGRRGNNIYKELVKAPQCRDWAHRHTWGSWRNRYNKDWERFDAWIEEIVRENPPRPDGIGQYHYSRRAGKGQRRGRQARDIDLESEEEEVEEELEVEDEDEDEGQRGRQSQERVEIGVRRRRESESGEREGSMRSPPAKRARPGSQRISHVEVPRRGARESRIQVEDRDSSHKGSPLPEDREDEYHEVDGQVDLDQYYDPTGDLPEVGPSRTQRSPTPGGNVRSQARSTQEAMNSQATLVGPVPTQLGGEPSRGRNPMARKSAPYRLQSVVNPPSPTLDPGERVHQEESELVPATEGEDAEVEVEVEVVPRRPQPKPRRLAKKIPSQPAPDAPARNTRSRSRSVEPTSVPVKPKQRLRKAARGGPTRAVVAEDEEERDFGGPMLSPPREEDKDGVQEGEESLRSSAPSPASVGETQEEEGEVEDVLAVVSGLESQRSSQASENSAFSAPVLSRGSEAHERRKRELLEEMLSARRRSPRASDESVLAAVSGSESRRSSQASESGAFSAPVFSRGSEAHERRKRELLEEMLSTRPRSPRASDKGASRHADLHRILESDERRTNDPPLSHRPSRVYGKGAPSHAGLESDDRRTLELLAQSMRRRSGRESISGLSNAELVENAESLLTPVRSVGDRPVPMSRQSTVAARQETSSPASTTTQEEYVPPPNTRAARARALLDAAESRTPYRPPSGTRADELLSRSRRRR</sequence>
<evidence type="ECO:0000259" key="2">
    <source>
        <dbReference type="Pfam" id="PF08914"/>
    </source>
</evidence>
<feature type="region of interest" description="Disordered" evidence="1">
    <location>
        <begin position="1"/>
        <end position="28"/>
    </location>
</feature>
<dbReference type="InterPro" id="IPR015010">
    <property type="entry name" value="TERF2IP_Myb"/>
</dbReference>
<dbReference type="OrthoDB" id="435460at2759"/>
<feature type="compositionally biased region" description="Polar residues" evidence="1">
    <location>
        <begin position="363"/>
        <end position="391"/>
    </location>
</feature>
<feature type="compositionally biased region" description="Low complexity" evidence="1">
    <location>
        <begin position="820"/>
        <end position="830"/>
    </location>
</feature>
<dbReference type="Pfam" id="PF08914">
    <property type="entry name" value="Myb_Rap1"/>
    <property type="match status" value="1"/>
</dbReference>
<feature type="region of interest" description="Disordered" evidence="1">
    <location>
        <begin position="778"/>
        <end position="856"/>
    </location>
</feature>
<proteinExistence type="predicted"/>
<feature type="compositionally biased region" description="Basic residues" evidence="1">
    <location>
        <begin position="466"/>
        <end position="475"/>
    </location>
</feature>
<dbReference type="CDD" id="cd11655">
    <property type="entry name" value="rap1_myb-like"/>
    <property type="match status" value="1"/>
</dbReference>
<dbReference type="EMBL" id="ML213535">
    <property type="protein sequence ID" value="TFK45909.1"/>
    <property type="molecule type" value="Genomic_DNA"/>
</dbReference>
<feature type="compositionally biased region" description="Polar residues" evidence="1">
    <location>
        <begin position="790"/>
        <end position="811"/>
    </location>
</feature>
<accession>A0A5C3MKI8</accession>
<dbReference type="STRING" id="5364.A0A5C3MKI8"/>
<dbReference type="Proteomes" id="UP000305948">
    <property type="component" value="Unassembled WGS sequence"/>
</dbReference>
<feature type="compositionally biased region" description="Acidic residues" evidence="1">
    <location>
        <begin position="449"/>
        <end position="459"/>
    </location>
</feature>
<feature type="compositionally biased region" description="Basic and acidic residues" evidence="1">
    <location>
        <begin position="667"/>
        <end position="678"/>
    </location>
</feature>
<feature type="domain" description="TERF2-interacting telomeric protein 1 Myb" evidence="2">
    <location>
        <begin position="132"/>
        <end position="190"/>
    </location>
</feature>
<feature type="compositionally biased region" description="Acidic residues" evidence="1">
    <location>
        <begin position="236"/>
        <end position="256"/>
    </location>
</feature>
<protein>
    <recommendedName>
        <fullName evidence="2">TERF2-interacting telomeric protein 1 Myb domain-containing protein</fullName>
    </recommendedName>
</protein>
<reference evidence="3 4" key="1">
    <citation type="journal article" date="2019" name="Nat. Ecol. Evol.">
        <title>Megaphylogeny resolves global patterns of mushroom evolution.</title>
        <authorList>
            <person name="Varga T."/>
            <person name="Krizsan K."/>
            <person name="Foldi C."/>
            <person name="Dima B."/>
            <person name="Sanchez-Garcia M."/>
            <person name="Sanchez-Ramirez S."/>
            <person name="Szollosi G.J."/>
            <person name="Szarkandi J.G."/>
            <person name="Papp V."/>
            <person name="Albert L."/>
            <person name="Andreopoulos W."/>
            <person name="Angelini C."/>
            <person name="Antonin V."/>
            <person name="Barry K.W."/>
            <person name="Bougher N.L."/>
            <person name="Buchanan P."/>
            <person name="Buyck B."/>
            <person name="Bense V."/>
            <person name="Catcheside P."/>
            <person name="Chovatia M."/>
            <person name="Cooper J."/>
            <person name="Damon W."/>
            <person name="Desjardin D."/>
            <person name="Finy P."/>
            <person name="Geml J."/>
            <person name="Haridas S."/>
            <person name="Hughes K."/>
            <person name="Justo A."/>
            <person name="Karasinski D."/>
            <person name="Kautmanova I."/>
            <person name="Kiss B."/>
            <person name="Kocsube S."/>
            <person name="Kotiranta H."/>
            <person name="LaButti K.M."/>
            <person name="Lechner B.E."/>
            <person name="Liimatainen K."/>
            <person name="Lipzen A."/>
            <person name="Lukacs Z."/>
            <person name="Mihaltcheva S."/>
            <person name="Morgado L.N."/>
            <person name="Niskanen T."/>
            <person name="Noordeloos M.E."/>
            <person name="Ohm R.A."/>
            <person name="Ortiz-Santana B."/>
            <person name="Ovrebo C."/>
            <person name="Racz N."/>
            <person name="Riley R."/>
            <person name="Savchenko A."/>
            <person name="Shiryaev A."/>
            <person name="Soop K."/>
            <person name="Spirin V."/>
            <person name="Szebenyi C."/>
            <person name="Tomsovsky M."/>
            <person name="Tulloss R.E."/>
            <person name="Uehling J."/>
            <person name="Grigoriev I.V."/>
            <person name="Vagvolgyi C."/>
            <person name="Papp T."/>
            <person name="Martin F.M."/>
            <person name="Miettinen O."/>
            <person name="Hibbett D.S."/>
            <person name="Nagy L.G."/>
        </authorList>
    </citation>
    <scope>NUCLEOTIDE SEQUENCE [LARGE SCALE GENOMIC DNA]</scope>
    <source>
        <strain evidence="3 4">OMC1185</strain>
    </source>
</reference>
<keyword evidence="4" id="KW-1185">Reference proteome</keyword>
<feature type="compositionally biased region" description="Polar residues" evidence="1">
    <location>
        <begin position="585"/>
        <end position="599"/>
    </location>
</feature>
<gene>
    <name evidence="3" type="ORF">OE88DRAFT_1812233</name>
</gene>
<feature type="compositionally biased region" description="Basic and acidic residues" evidence="1">
    <location>
        <begin position="302"/>
        <end position="325"/>
    </location>
</feature>
<feature type="compositionally biased region" description="Polar residues" evidence="1">
    <location>
        <begin position="1"/>
        <end position="14"/>
    </location>
</feature>
<dbReference type="SUPFAM" id="SSF46689">
    <property type="entry name" value="Homeodomain-like"/>
    <property type="match status" value="1"/>
</dbReference>
<feature type="compositionally biased region" description="Basic residues" evidence="1">
    <location>
        <begin position="217"/>
        <end position="229"/>
    </location>
</feature>
<evidence type="ECO:0000313" key="4">
    <source>
        <dbReference type="Proteomes" id="UP000305948"/>
    </source>
</evidence>
<feature type="region of interest" description="Disordered" evidence="1">
    <location>
        <begin position="204"/>
        <end position="742"/>
    </location>
</feature>
<feature type="compositionally biased region" description="Basic and acidic residues" evidence="1">
    <location>
        <begin position="690"/>
        <end position="714"/>
    </location>
</feature>
<feature type="compositionally biased region" description="Basic and acidic residues" evidence="1">
    <location>
        <begin position="257"/>
        <end position="285"/>
    </location>
</feature>
<dbReference type="AlphaFoldDB" id="A0A5C3MKI8"/>
<feature type="compositionally biased region" description="Basic and acidic residues" evidence="1">
    <location>
        <begin position="608"/>
        <end position="619"/>
    </location>
</feature>